<feature type="region of interest" description="Disordered" evidence="1">
    <location>
        <begin position="1"/>
        <end position="51"/>
    </location>
</feature>
<evidence type="ECO:0000256" key="1">
    <source>
        <dbReference type="SAM" id="MobiDB-lite"/>
    </source>
</evidence>
<comment type="caution">
    <text evidence="2">The sequence shown here is derived from an EMBL/GenBank/DDBJ whole genome shotgun (WGS) entry which is preliminary data.</text>
</comment>
<sequence length="68" mass="7577">MFEGDVKPMEEDKLAADKAINVDGSEEDMSTDMRMKAKRKSQEDGVESVQSDSIKTAIEVKKKTKPLT</sequence>
<reference evidence="2" key="1">
    <citation type="submission" date="2022-04" db="EMBL/GenBank/DDBJ databases">
        <title>A functionally conserved STORR gene fusion in Papaver species that diverged 16.8 million years ago.</title>
        <authorList>
            <person name="Catania T."/>
        </authorList>
    </citation>
    <scope>NUCLEOTIDE SEQUENCE</scope>
    <source>
        <strain evidence="2">S-188037</strain>
    </source>
</reference>
<dbReference type="AlphaFoldDB" id="A0AAD4TCJ7"/>
<name>A0AAD4TCJ7_9MAGN</name>
<gene>
    <name evidence="2" type="ORF">MKW98_026546</name>
</gene>
<proteinExistence type="predicted"/>
<accession>A0AAD4TCJ7</accession>
<keyword evidence="3" id="KW-1185">Reference proteome</keyword>
<evidence type="ECO:0000313" key="3">
    <source>
        <dbReference type="Proteomes" id="UP001202328"/>
    </source>
</evidence>
<organism evidence="2 3">
    <name type="scientific">Papaver atlanticum</name>
    <dbReference type="NCBI Taxonomy" id="357466"/>
    <lineage>
        <taxon>Eukaryota</taxon>
        <taxon>Viridiplantae</taxon>
        <taxon>Streptophyta</taxon>
        <taxon>Embryophyta</taxon>
        <taxon>Tracheophyta</taxon>
        <taxon>Spermatophyta</taxon>
        <taxon>Magnoliopsida</taxon>
        <taxon>Ranunculales</taxon>
        <taxon>Papaveraceae</taxon>
        <taxon>Papaveroideae</taxon>
        <taxon>Papaver</taxon>
    </lineage>
</organism>
<evidence type="ECO:0000313" key="2">
    <source>
        <dbReference type="EMBL" id="KAI3949166.1"/>
    </source>
</evidence>
<feature type="compositionally biased region" description="Basic and acidic residues" evidence="1">
    <location>
        <begin position="31"/>
        <end position="43"/>
    </location>
</feature>
<feature type="compositionally biased region" description="Basic and acidic residues" evidence="1">
    <location>
        <begin position="1"/>
        <end position="16"/>
    </location>
</feature>
<dbReference type="EMBL" id="JAJJMB010003182">
    <property type="protein sequence ID" value="KAI3949166.1"/>
    <property type="molecule type" value="Genomic_DNA"/>
</dbReference>
<dbReference type="Proteomes" id="UP001202328">
    <property type="component" value="Unassembled WGS sequence"/>
</dbReference>
<protein>
    <submittedName>
        <fullName evidence="2">Uncharacterized protein</fullName>
    </submittedName>
</protein>